<keyword evidence="1 4" id="KW-0378">Hydrolase</keyword>
<evidence type="ECO:0000313" key="4">
    <source>
        <dbReference type="EMBL" id="ORY64653.1"/>
    </source>
</evidence>
<sequence>MKSTIFIKVLLLSLLVSFCSAGNIIDELKERKRDIENYLKVKDIKREIKFNSKKRTLDVYYKKDEIQDLKPVVIFFYGGTWYRGDRIKFTKFGSLLEENDYIGVIPNYILFPFGDMEDMVNDIYTSIKWTYENIEKYGGDPHRITVAGHSAGAHLISLSLLKAYNYMENDDKTLQPLPEIEKLVLLHGPFDFDDYSLIKNSLPEEDADDTFVEQLVKVLLRTKDVSPYDIIKSMDDNSVDDSFNVKKFIFYYTGGDNDVPERSAKKFMKQLNRVCGKNVEIQYVFNEKDYAHNAITVGIRSGDEEQANIFLSLLKL</sequence>
<dbReference type="Gene3D" id="3.40.50.1820">
    <property type="entry name" value="alpha/beta hydrolase"/>
    <property type="match status" value="1"/>
</dbReference>
<proteinExistence type="predicted"/>
<protein>
    <submittedName>
        <fullName evidence="4">Alpha/beta-hydrolase</fullName>
    </submittedName>
</protein>
<dbReference type="Proteomes" id="UP000193920">
    <property type="component" value="Unassembled WGS sequence"/>
</dbReference>
<dbReference type="SUPFAM" id="SSF53474">
    <property type="entry name" value="alpha/beta-Hydrolases"/>
    <property type="match status" value="1"/>
</dbReference>
<evidence type="ECO:0000313" key="5">
    <source>
        <dbReference type="Proteomes" id="UP000193920"/>
    </source>
</evidence>
<feature type="signal peptide" evidence="2">
    <location>
        <begin position="1"/>
        <end position="21"/>
    </location>
</feature>
<reference evidence="4 5" key="1">
    <citation type="submission" date="2016-08" db="EMBL/GenBank/DDBJ databases">
        <title>A Parts List for Fungal Cellulosomes Revealed by Comparative Genomics.</title>
        <authorList>
            <consortium name="DOE Joint Genome Institute"/>
            <person name="Haitjema C.H."/>
            <person name="Gilmore S.P."/>
            <person name="Henske J.K."/>
            <person name="Solomon K.V."/>
            <person name="De Groot R."/>
            <person name="Kuo A."/>
            <person name="Mondo S.J."/>
            <person name="Salamov A.A."/>
            <person name="Labutti K."/>
            <person name="Zhao Z."/>
            <person name="Chiniquy J."/>
            <person name="Barry K."/>
            <person name="Brewer H.M."/>
            <person name="Purvine S.O."/>
            <person name="Wright A.T."/>
            <person name="Boxma B."/>
            <person name="Van Alen T."/>
            <person name="Hackstein J.H."/>
            <person name="Baker S.E."/>
            <person name="Grigoriev I.V."/>
            <person name="O'Malley M.A."/>
        </authorList>
    </citation>
    <scope>NUCLEOTIDE SEQUENCE [LARGE SCALE GENOMIC DNA]</scope>
    <source>
        <strain evidence="4 5">G1</strain>
    </source>
</reference>
<evidence type="ECO:0000256" key="2">
    <source>
        <dbReference type="SAM" id="SignalP"/>
    </source>
</evidence>
<dbReference type="GO" id="GO:0016787">
    <property type="term" value="F:hydrolase activity"/>
    <property type="evidence" value="ECO:0007669"/>
    <property type="project" value="UniProtKB-KW"/>
</dbReference>
<dbReference type="InterPro" id="IPR029058">
    <property type="entry name" value="AB_hydrolase_fold"/>
</dbReference>
<evidence type="ECO:0000259" key="3">
    <source>
        <dbReference type="Pfam" id="PF20434"/>
    </source>
</evidence>
<dbReference type="OrthoDB" id="6495301at2759"/>
<keyword evidence="2" id="KW-0732">Signal</keyword>
<dbReference type="InterPro" id="IPR050300">
    <property type="entry name" value="GDXG_lipolytic_enzyme"/>
</dbReference>
<comment type="caution">
    <text evidence="4">The sequence shown here is derived from an EMBL/GenBank/DDBJ whole genome shotgun (WGS) entry which is preliminary data.</text>
</comment>
<dbReference type="PANTHER" id="PTHR48081">
    <property type="entry name" value="AB HYDROLASE SUPERFAMILY PROTEIN C4A8.06C"/>
    <property type="match status" value="1"/>
</dbReference>
<feature type="chain" id="PRO_5012779247" evidence="2">
    <location>
        <begin position="22"/>
        <end position="316"/>
    </location>
</feature>
<keyword evidence="5" id="KW-1185">Reference proteome</keyword>
<dbReference type="STRING" id="1754190.A0A1Y2DZF2"/>
<dbReference type="AlphaFoldDB" id="A0A1Y2DZF2"/>
<feature type="domain" description="BD-FAE-like" evidence="3">
    <location>
        <begin position="57"/>
        <end position="232"/>
    </location>
</feature>
<dbReference type="Pfam" id="PF20434">
    <property type="entry name" value="BD-FAE"/>
    <property type="match status" value="1"/>
</dbReference>
<dbReference type="InterPro" id="IPR049492">
    <property type="entry name" value="BD-FAE-like_dom"/>
</dbReference>
<dbReference type="EMBL" id="MCOG01000053">
    <property type="protein sequence ID" value="ORY64653.1"/>
    <property type="molecule type" value="Genomic_DNA"/>
</dbReference>
<name>A0A1Y2DZF2_9FUNG</name>
<accession>A0A1Y2DZF2</accession>
<organism evidence="4 5">
    <name type="scientific">Neocallimastix californiae</name>
    <dbReference type="NCBI Taxonomy" id="1754190"/>
    <lineage>
        <taxon>Eukaryota</taxon>
        <taxon>Fungi</taxon>
        <taxon>Fungi incertae sedis</taxon>
        <taxon>Chytridiomycota</taxon>
        <taxon>Chytridiomycota incertae sedis</taxon>
        <taxon>Neocallimastigomycetes</taxon>
        <taxon>Neocallimastigales</taxon>
        <taxon>Neocallimastigaceae</taxon>
        <taxon>Neocallimastix</taxon>
    </lineage>
</organism>
<gene>
    <name evidence="4" type="ORF">LY90DRAFT_668038</name>
</gene>
<evidence type="ECO:0000256" key="1">
    <source>
        <dbReference type="ARBA" id="ARBA00022801"/>
    </source>
</evidence>